<comment type="caution">
    <text evidence="1">The sequence shown here is derived from an EMBL/GenBank/DDBJ whole genome shotgun (WGS) entry which is preliminary data.</text>
</comment>
<proteinExistence type="predicted"/>
<name>X1R1G1_9ZZZZ</name>
<dbReference type="AlphaFoldDB" id="X1R1G1"/>
<organism evidence="1">
    <name type="scientific">marine sediment metagenome</name>
    <dbReference type="NCBI Taxonomy" id="412755"/>
    <lineage>
        <taxon>unclassified sequences</taxon>
        <taxon>metagenomes</taxon>
        <taxon>ecological metagenomes</taxon>
    </lineage>
</organism>
<protein>
    <submittedName>
        <fullName evidence="1">Uncharacterized protein</fullName>
    </submittedName>
</protein>
<accession>X1R1G1</accession>
<sequence length="112" mass="12908">MATKTLSSRLGKAVIKYQAIRNEAEDHDSCVALDEIVQNLKLLENVSQEPRTRENVIEAMSVTCWGSLAFCCGLEKRCMWRNLVMEVIGMKKKEYQKLKDKFTEEILLDRPV</sequence>
<gene>
    <name evidence="1" type="ORF">S06H3_52434</name>
</gene>
<dbReference type="EMBL" id="BARV01033353">
    <property type="protein sequence ID" value="GAI49389.1"/>
    <property type="molecule type" value="Genomic_DNA"/>
</dbReference>
<evidence type="ECO:0000313" key="1">
    <source>
        <dbReference type="EMBL" id="GAI49389.1"/>
    </source>
</evidence>
<reference evidence="1" key="1">
    <citation type="journal article" date="2014" name="Front. Microbiol.">
        <title>High frequency of phylogenetically diverse reductive dehalogenase-homologous genes in deep subseafloor sedimentary metagenomes.</title>
        <authorList>
            <person name="Kawai M."/>
            <person name="Futagami T."/>
            <person name="Toyoda A."/>
            <person name="Takaki Y."/>
            <person name="Nishi S."/>
            <person name="Hori S."/>
            <person name="Arai W."/>
            <person name="Tsubouchi T."/>
            <person name="Morono Y."/>
            <person name="Uchiyama I."/>
            <person name="Ito T."/>
            <person name="Fujiyama A."/>
            <person name="Inagaki F."/>
            <person name="Takami H."/>
        </authorList>
    </citation>
    <scope>NUCLEOTIDE SEQUENCE</scope>
    <source>
        <strain evidence="1">Expedition CK06-06</strain>
    </source>
</reference>